<evidence type="ECO:0000256" key="1">
    <source>
        <dbReference type="SAM" id="MobiDB-lite"/>
    </source>
</evidence>
<evidence type="ECO:0000313" key="4">
    <source>
        <dbReference type="Proteomes" id="UP000013777"/>
    </source>
</evidence>
<comment type="caution">
    <text evidence="3">The sequence shown here is derived from an EMBL/GenBank/DDBJ whole genome shotgun (WGS) entry which is preliminary data.</text>
</comment>
<feature type="non-terminal residue" evidence="3">
    <location>
        <position position="514"/>
    </location>
</feature>
<protein>
    <recommendedName>
        <fullName evidence="2">CNA-B domain-containing protein</fullName>
    </recommendedName>
</protein>
<feature type="compositionally biased region" description="Acidic residues" evidence="1">
    <location>
        <begin position="227"/>
        <end position="238"/>
    </location>
</feature>
<organism evidence="3 4">
    <name type="scientific">Enterococcus asini ATCC 700915</name>
    <dbReference type="NCBI Taxonomy" id="1158606"/>
    <lineage>
        <taxon>Bacteria</taxon>
        <taxon>Bacillati</taxon>
        <taxon>Bacillota</taxon>
        <taxon>Bacilli</taxon>
        <taxon>Lactobacillales</taxon>
        <taxon>Enterococcaceae</taxon>
        <taxon>Enterococcus</taxon>
    </lineage>
</organism>
<dbReference type="InterPro" id="IPR008454">
    <property type="entry name" value="Collagen-bd_Cna-like_B-typ_dom"/>
</dbReference>
<name>R2PRS5_9ENTE</name>
<dbReference type="HOGENOM" id="CLU_530555_0_0_9"/>
<dbReference type="Pfam" id="PF05738">
    <property type="entry name" value="Cna_B"/>
    <property type="match status" value="1"/>
</dbReference>
<dbReference type="EMBL" id="AJAP01000016">
    <property type="protein sequence ID" value="EOH85963.1"/>
    <property type="molecule type" value="Genomic_DNA"/>
</dbReference>
<gene>
    <name evidence="3" type="ORF">UAS_01654</name>
</gene>
<keyword evidence="4" id="KW-1185">Reference proteome</keyword>
<reference evidence="3 4" key="1">
    <citation type="submission" date="2013-02" db="EMBL/GenBank/DDBJ databases">
        <title>The Genome Sequence of Enterococcus asini ATCC_700915.</title>
        <authorList>
            <consortium name="The Broad Institute Genome Sequencing Platform"/>
            <consortium name="The Broad Institute Genome Sequencing Center for Infectious Disease"/>
            <person name="Earl A.M."/>
            <person name="Gilmore M.S."/>
            <person name="Lebreton F."/>
            <person name="Walker B."/>
            <person name="Young S.K."/>
            <person name="Zeng Q."/>
            <person name="Gargeya S."/>
            <person name="Fitzgerald M."/>
            <person name="Haas B."/>
            <person name="Abouelleil A."/>
            <person name="Alvarado L."/>
            <person name="Arachchi H.M."/>
            <person name="Berlin A.M."/>
            <person name="Chapman S.B."/>
            <person name="Dewar J."/>
            <person name="Goldberg J."/>
            <person name="Griggs A."/>
            <person name="Gujja S."/>
            <person name="Hansen M."/>
            <person name="Howarth C."/>
            <person name="Imamovic A."/>
            <person name="Larimer J."/>
            <person name="McCowan C."/>
            <person name="Murphy C."/>
            <person name="Neiman D."/>
            <person name="Pearson M."/>
            <person name="Priest M."/>
            <person name="Roberts A."/>
            <person name="Saif S."/>
            <person name="Shea T."/>
            <person name="Sisk P."/>
            <person name="Sykes S."/>
            <person name="Wortman J."/>
            <person name="Nusbaum C."/>
            <person name="Birren B."/>
        </authorList>
    </citation>
    <scope>NUCLEOTIDE SEQUENCE [LARGE SCALE GENOMIC DNA]</scope>
    <source>
        <strain evidence="3 4">ATCC 700915</strain>
    </source>
</reference>
<feature type="region of interest" description="Disordered" evidence="1">
    <location>
        <begin position="176"/>
        <end position="245"/>
    </location>
</feature>
<feature type="domain" description="CNA-B" evidence="2">
    <location>
        <begin position="264"/>
        <end position="344"/>
    </location>
</feature>
<dbReference type="Proteomes" id="UP000013777">
    <property type="component" value="Unassembled WGS sequence"/>
</dbReference>
<evidence type="ECO:0000313" key="3">
    <source>
        <dbReference type="EMBL" id="EOH85963.1"/>
    </source>
</evidence>
<dbReference type="RefSeq" id="WP_010754287.1">
    <property type="nucleotide sequence ID" value="NZ_KB946294.1"/>
</dbReference>
<sequence length="514" mass="55088">MVKRHKRSLTLAALVLLLAQVFLMTFCNITAIAVTKEESSGSLFDNEFGNASVSYEETSTERLKWTVHLTKATQETATRFMVEVTGDGQAVTPENVQVLTKSNPTMNFAAGNGAGQITAGMSETAATTTGSAVITFDTNRSYTAMTVKPKLIADVNPATDLLAGNTGKSFTIPQVATSESTSENSAVAASEAPVSESSATEATSSTEVAVSETTSSTEQEATTDSTEATEEADVEDEVSASSDVRANTNVGVIPTITDITSLQFEKTWKFPEGVDPASLPPVTINIMQGDKVYGTEEIKCPTEPDANGNYVTIRDWKNLPIVKDGDKVLEYTIQEVPSDYYEEGTPVITESAIDSITCEPSCNDVNWDVSPTFVITRQIKNGPFFIWTLNHLDTGDRAAFVESVITAAKELGEYDQPLKALDGLSASDLNNNVIWAEGPDASATINGETVTVEVVFNDDGTISSSQLKFGDTSAWTHFATGGYLDLSQYLGHILVETVTPFFLLLTLQTPEGLD</sequence>
<dbReference type="AlphaFoldDB" id="R2PRS5"/>
<proteinExistence type="predicted"/>
<feature type="compositionally biased region" description="Low complexity" evidence="1">
    <location>
        <begin position="176"/>
        <end position="226"/>
    </location>
</feature>
<accession>R2PRS5</accession>
<evidence type="ECO:0000259" key="2">
    <source>
        <dbReference type="Pfam" id="PF05738"/>
    </source>
</evidence>
<dbReference type="SUPFAM" id="SSF49478">
    <property type="entry name" value="Cna protein B-type domain"/>
    <property type="match status" value="1"/>
</dbReference>